<sequence>MRWVAWLAAAAWLAEVARASEAASVAKDGGAGSGSKLPLWVLISATVSAGLSTLLSLGTIWLQLKHYNKPRLQRLVVRILVMVPIYSLSTLISLYSLDLAFFVDAVRDIYEAFVIYCFFSLLVEYLGGERSLIITLHGREPVKHPFPISLFLQPMDASDPFTFLGLKRGILQYVQIKPILAVATVILKATGTYNDGALRKDSGYTYVSIVYNLSVSLSLYCLAMFWVATNDDLKPYRPMPKFLCVKGLIFMTFWQGFAVSILVATGLLRTSRYDSEELSVAIQDTLLCLQMPLFAFLHLYAFSYTDYIDEKHIYSGRLPVWHAFKDAFGYKDLLLDSLTTLKGTGFSYRTFEPASGALHAEGLIRDRRIRAGLRYSASGQRKYWLNQPGAEEDAFGRRGEGILKRGLAARPFHEFGRVLEERLEEREGYAPLSHEEEEGGVVHVDPVWKAEERARQKATGGGAVVGLGWWEGGRTYGDLSDGEESEPESLDFRDPRDAEEKNMENLYREARELEYGDWSYPVLDASREAARRRIRDEEDALLLGKYGAQRRGKGKEALRPPARHRPGSYGALAEREPLARQGSSGLPSSPSPRSSRTPLPSSSDPLPSPPTQHQTSAPSDPATSADHPAALGSSIIHGAHDLLQSAPDDAARLAARLRLRKKQEQSKLPPDAVDLVVEDTQAEEEEQIRQRRRGEPGGKKTRVYRLAYVPPELRGKGSADAEEQPQGEEVGDAVPGEQARVKDVVELEEEQDGPLPPPEETVQDGNEGRKNEVVRIVVEEEEQQARQAGVDERPTSAPGGSHGVLDAGDNPWRLTTHQMPPANTPEWHDWRMNVPSSTPLDSPMLRNQGKLPRLPVVPLDETLARLKRSCEPLAKDQKELSEVEKKIEAFAKQGGVGRKLQDLLQKKREEKGMRNWLAKDWDEQAYMAYRDSVIINVSYYFGFDRLPQAPPSTPNPPAADPAYVAASIAKTALEFRRLIATGLLEPELVGRNKEDGELCMESYKWAFNACRVPASPSDYAVKTSETDPAAQHFVVVKRNKFYSVPIVDAAGQEVSVEGFRKAIQEVIEQAEKEGEAAPAVGVLTGINRDRWAEAHAHLSTNPTNVEALRSIHQSAFVICLDEAEPSSKTSEENIDFSWRLWTGGHEAGNRWWDKPLQWMVYRNGEAGFVGEHSCMDGTPTARLNDFLTKRLLTNEPFPHSSSSTSSVPSASPLPFALDSTALSHIEKARTEHRKHIEPYALHYLSYERYGKEGIKKMKASPDGWVQMLFQIAYYLTFKKPCGTYEAAQTRRYQLGRTETVRILTPESLAFVKSLVDSPSSTSAAEKVSLFRAALAQHGKDMKLASAGMGIDRHLFGLKMLAATQLGEQEKKEIMEGDGLFADPLVKESGTWRMSTSQIYIRHSPAYGWGPVVGGGLGLPYMIHPESLQLTVSCQKTVPGDVYIRNFAKAADLLMDLFEQAERDGQGQVKA</sequence>
<evidence type="ECO:0000259" key="12">
    <source>
        <dbReference type="Pfam" id="PF00755"/>
    </source>
</evidence>
<dbReference type="InterPro" id="IPR042231">
    <property type="entry name" value="Cho/carn_acyl_trans_2"/>
</dbReference>
<dbReference type="Gene3D" id="3.30.559.70">
    <property type="entry name" value="Choline/Carnitine o-acyltransferase, domain 2"/>
    <property type="match status" value="1"/>
</dbReference>
<feature type="compositionally biased region" description="Acidic residues" evidence="9">
    <location>
        <begin position="480"/>
        <end position="489"/>
    </location>
</feature>
<feature type="transmembrane region" description="Helical" evidence="10">
    <location>
        <begin position="109"/>
        <end position="127"/>
    </location>
</feature>
<dbReference type="Proteomes" id="UP000321518">
    <property type="component" value="Unassembled WGS sequence"/>
</dbReference>
<feature type="compositionally biased region" description="Acidic residues" evidence="9">
    <location>
        <begin position="676"/>
        <end position="686"/>
    </location>
</feature>
<comment type="similarity">
    <text evidence="2">Belongs to the carnitine/choline acetyltransferase family.</text>
</comment>
<evidence type="ECO:0000256" key="2">
    <source>
        <dbReference type="ARBA" id="ARBA00005232"/>
    </source>
</evidence>
<feature type="region of interest" description="Disordered" evidence="9">
    <location>
        <begin position="476"/>
        <end position="499"/>
    </location>
</feature>
<dbReference type="Gene3D" id="3.30.559.10">
    <property type="entry name" value="Chloramphenicol acetyltransferase-like domain"/>
    <property type="match status" value="1"/>
</dbReference>
<evidence type="ECO:0000256" key="1">
    <source>
        <dbReference type="ARBA" id="ARBA00004141"/>
    </source>
</evidence>
<feature type="transmembrane region" description="Helical" evidence="10">
    <location>
        <begin position="248"/>
        <end position="268"/>
    </location>
</feature>
<dbReference type="InterPro" id="IPR000542">
    <property type="entry name" value="Carn_acyl_trans"/>
</dbReference>
<feature type="transmembrane region" description="Helical" evidence="10">
    <location>
        <begin position="38"/>
        <end position="63"/>
    </location>
</feature>
<evidence type="ECO:0000256" key="8">
    <source>
        <dbReference type="PIRSR" id="PIRSR600542-1"/>
    </source>
</evidence>
<evidence type="ECO:0000256" key="11">
    <source>
        <dbReference type="SAM" id="SignalP"/>
    </source>
</evidence>
<name>A0A511KKM6_RHOTO</name>
<dbReference type="GO" id="GO:0005739">
    <property type="term" value="C:mitochondrion"/>
    <property type="evidence" value="ECO:0007669"/>
    <property type="project" value="TreeGrafter"/>
</dbReference>
<dbReference type="SMART" id="SM01417">
    <property type="entry name" value="Solute_trans_a"/>
    <property type="match status" value="1"/>
</dbReference>
<proteinExistence type="inferred from homology"/>
<dbReference type="Pfam" id="PF00755">
    <property type="entry name" value="Carn_acyltransf"/>
    <property type="match status" value="1"/>
</dbReference>
<keyword evidence="5 10" id="KW-1133">Transmembrane helix</keyword>
<feature type="region of interest" description="Disordered" evidence="9">
    <location>
        <begin position="660"/>
        <end position="804"/>
    </location>
</feature>
<evidence type="ECO:0000256" key="7">
    <source>
        <dbReference type="ARBA" id="ARBA00023315"/>
    </source>
</evidence>
<dbReference type="PANTHER" id="PTHR22589:SF103">
    <property type="entry name" value="CARNITINE O-ACETYL-TRANSFERASE, ISOFORM A-RELATED"/>
    <property type="match status" value="1"/>
</dbReference>
<evidence type="ECO:0000256" key="9">
    <source>
        <dbReference type="SAM" id="MobiDB-lite"/>
    </source>
</evidence>
<dbReference type="EMBL" id="BJWK01000012">
    <property type="protein sequence ID" value="GEM10930.1"/>
    <property type="molecule type" value="Genomic_DNA"/>
</dbReference>
<dbReference type="InterPro" id="IPR023213">
    <property type="entry name" value="CAT-like_dom_sf"/>
</dbReference>
<dbReference type="InterPro" id="IPR005178">
    <property type="entry name" value="Ostalpha/TMEM184C"/>
</dbReference>
<feature type="compositionally biased region" description="Basic and acidic residues" evidence="9">
    <location>
        <begin position="687"/>
        <end position="698"/>
    </location>
</feature>
<evidence type="ECO:0000256" key="5">
    <source>
        <dbReference type="ARBA" id="ARBA00022989"/>
    </source>
</evidence>
<evidence type="ECO:0000256" key="10">
    <source>
        <dbReference type="SAM" id="Phobius"/>
    </source>
</evidence>
<protein>
    <submittedName>
        <fullName evidence="13">DUF300 family protein</fullName>
    </submittedName>
</protein>
<keyword evidence="3" id="KW-0808">Transferase</keyword>
<dbReference type="SUPFAM" id="SSF52777">
    <property type="entry name" value="CoA-dependent acyltransferases"/>
    <property type="match status" value="2"/>
</dbReference>
<accession>A0A511KKM6</accession>
<evidence type="ECO:0000313" key="14">
    <source>
        <dbReference type="Proteomes" id="UP000321518"/>
    </source>
</evidence>
<evidence type="ECO:0000256" key="6">
    <source>
        <dbReference type="ARBA" id="ARBA00023136"/>
    </source>
</evidence>
<feature type="signal peptide" evidence="11">
    <location>
        <begin position="1"/>
        <end position="19"/>
    </location>
</feature>
<keyword evidence="11" id="KW-0732">Signal</keyword>
<comment type="subcellular location">
    <subcellularLocation>
        <location evidence="1">Membrane</location>
        <topology evidence="1">Multi-pass membrane protein</topology>
    </subcellularLocation>
</comment>
<dbReference type="GO" id="GO:0005777">
    <property type="term" value="C:peroxisome"/>
    <property type="evidence" value="ECO:0007669"/>
    <property type="project" value="TreeGrafter"/>
</dbReference>
<evidence type="ECO:0000313" key="13">
    <source>
        <dbReference type="EMBL" id="GEM10930.1"/>
    </source>
</evidence>
<evidence type="ECO:0000256" key="3">
    <source>
        <dbReference type="ARBA" id="ARBA00022679"/>
    </source>
</evidence>
<feature type="compositionally biased region" description="Polar residues" evidence="9">
    <location>
        <begin position="612"/>
        <end position="622"/>
    </location>
</feature>
<dbReference type="OrthoDB" id="240216at2759"/>
<feature type="region of interest" description="Disordered" evidence="9">
    <location>
        <begin position="545"/>
        <end position="636"/>
    </location>
</feature>
<dbReference type="GO" id="GO:0009437">
    <property type="term" value="P:carnitine metabolic process"/>
    <property type="evidence" value="ECO:0007669"/>
    <property type="project" value="TreeGrafter"/>
</dbReference>
<dbReference type="Pfam" id="PF03619">
    <property type="entry name" value="Solute_trans_a"/>
    <property type="match status" value="1"/>
</dbReference>
<keyword evidence="6 10" id="KW-0472">Membrane</keyword>
<dbReference type="GO" id="GO:0016020">
    <property type="term" value="C:membrane"/>
    <property type="evidence" value="ECO:0007669"/>
    <property type="project" value="UniProtKB-SubCell"/>
</dbReference>
<gene>
    <name evidence="13" type="ORF">Rt10032_c12g4947</name>
</gene>
<feature type="compositionally biased region" description="Low complexity" evidence="9">
    <location>
        <begin position="582"/>
        <end position="605"/>
    </location>
</feature>
<feature type="compositionally biased region" description="Acidic residues" evidence="9">
    <location>
        <begin position="720"/>
        <end position="731"/>
    </location>
</feature>
<feature type="domain" description="Choline/carnitine acyltransferase" evidence="12">
    <location>
        <begin position="854"/>
        <end position="1436"/>
    </location>
</feature>
<comment type="caution">
    <text evidence="13">The sequence shown here is derived from an EMBL/GenBank/DDBJ whole genome shotgun (WGS) entry which is preliminary data.</text>
</comment>
<feature type="transmembrane region" description="Helical" evidence="10">
    <location>
        <begin position="209"/>
        <end position="228"/>
    </location>
</feature>
<dbReference type="PANTHER" id="PTHR22589">
    <property type="entry name" value="CARNITINE O-ACYLTRANSFERASE"/>
    <property type="match status" value="1"/>
</dbReference>
<reference evidence="13 14" key="1">
    <citation type="submission" date="2019-07" db="EMBL/GenBank/DDBJ databases">
        <title>Rhodotorula toruloides NBRC10032 genome sequencing.</title>
        <authorList>
            <person name="Shida Y."/>
            <person name="Takaku H."/>
            <person name="Ogasawara W."/>
            <person name="Mori K."/>
        </authorList>
    </citation>
    <scope>NUCLEOTIDE SEQUENCE [LARGE SCALE GENOMIC DNA]</scope>
    <source>
        <strain evidence="13 14">NBRC10032</strain>
    </source>
</reference>
<feature type="compositionally biased region" description="Basic and acidic residues" evidence="9">
    <location>
        <begin position="490"/>
        <end position="499"/>
    </location>
</feature>
<dbReference type="GO" id="GO:0004092">
    <property type="term" value="F:carnitine O-acetyltransferase activity"/>
    <property type="evidence" value="ECO:0007669"/>
    <property type="project" value="TreeGrafter"/>
</dbReference>
<feature type="transmembrane region" description="Helical" evidence="10">
    <location>
        <begin position="280"/>
        <end position="302"/>
    </location>
</feature>
<dbReference type="InterPro" id="IPR039551">
    <property type="entry name" value="Cho/carn_acyl_trans"/>
</dbReference>
<organism evidence="13 14">
    <name type="scientific">Rhodotorula toruloides</name>
    <name type="common">Yeast</name>
    <name type="synonym">Rhodosporidium toruloides</name>
    <dbReference type="NCBI Taxonomy" id="5286"/>
    <lineage>
        <taxon>Eukaryota</taxon>
        <taxon>Fungi</taxon>
        <taxon>Dikarya</taxon>
        <taxon>Basidiomycota</taxon>
        <taxon>Pucciniomycotina</taxon>
        <taxon>Microbotryomycetes</taxon>
        <taxon>Sporidiobolales</taxon>
        <taxon>Sporidiobolaceae</taxon>
        <taxon>Rhodotorula</taxon>
    </lineage>
</organism>
<feature type="transmembrane region" description="Helical" evidence="10">
    <location>
        <begin position="75"/>
        <end position="97"/>
    </location>
</feature>
<keyword evidence="7" id="KW-0012">Acyltransferase</keyword>
<feature type="active site" description="Proton acceptor" evidence="8">
    <location>
        <position position="1172"/>
    </location>
</feature>
<keyword evidence="4 10" id="KW-0812">Transmembrane</keyword>
<evidence type="ECO:0000256" key="4">
    <source>
        <dbReference type="ARBA" id="ARBA00022692"/>
    </source>
</evidence>
<feature type="chain" id="PRO_5021837257" evidence="11">
    <location>
        <begin position="20"/>
        <end position="1470"/>
    </location>
</feature>